<feature type="region of interest" description="Disordered" evidence="1">
    <location>
        <begin position="298"/>
        <end position="338"/>
    </location>
</feature>
<reference evidence="3" key="1">
    <citation type="journal article" date="2017" name="Nat. Ecol. Evol.">
        <title>Genome expansion and lineage-specific genetic innovations in the forest pathogenic fungi Armillaria.</title>
        <authorList>
            <person name="Sipos G."/>
            <person name="Prasanna A.N."/>
            <person name="Walter M.C."/>
            <person name="O'Connor E."/>
            <person name="Balint B."/>
            <person name="Krizsan K."/>
            <person name="Kiss B."/>
            <person name="Hess J."/>
            <person name="Varga T."/>
            <person name="Slot J."/>
            <person name="Riley R."/>
            <person name="Boka B."/>
            <person name="Rigling D."/>
            <person name="Barry K."/>
            <person name="Lee J."/>
            <person name="Mihaltcheva S."/>
            <person name="LaButti K."/>
            <person name="Lipzen A."/>
            <person name="Waldron R."/>
            <person name="Moloney N.M."/>
            <person name="Sperisen C."/>
            <person name="Kredics L."/>
            <person name="Vagvoelgyi C."/>
            <person name="Patrignani A."/>
            <person name="Fitzpatrick D."/>
            <person name="Nagy I."/>
            <person name="Doyle S."/>
            <person name="Anderson J.B."/>
            <person name="Grigoriev I.V."/>
            <person name="Gueldener U."/>
            <person name="Muensterkoetter M."/>
            <person name="Nagy L.G."/>
        </authorList>
    </citation>
    <scope>NUCLEOTIDE SEQUENCE [LARGE SCALE GENOMIC DNA]</scope>
    <source>
        <strain evidence="3">28-4</strain>
    </source>
</reference>
<organism evidence="2 3">
    <name type="scientific">Armillaria solidipes</name>
    <dbReference type="NCBI Taxonomy" id="1076256"/>
    <lineage>
        <taxon>Eukaryota</taxon>
        <taxon>Fungi</taxon>
        <taxon>Dikarya</taxon>
        <taxon>Basidiomycota</taxon>
        <taxon>Agaricomycotina</taxon>
        <taxon>Agaricomycetes</taxon>
        <taxon>Agaricomycetidae</taxon>
        <taxon>Agaricales</taxon>
        <taxon>Marasmiineae</taxon>
        <taxon>Physalacriaceae</taxon>
        <taxon>Armillaria</taxon>
    </lineage>
</organism>
<sequence length="454" mass="51263">MHLFQTYSPFSFDSSKGGSTAAKFFDKKQDKKPRENMTSRSIFFTKLKWLPGAYSQICGTVQVFNIFRDERTPYRALVLTKAFAPPTEAVSMSDHRYVELVRLQKVEEDIARWYGRLSGSYVDPVDLFQAVKDRAFKIKDEKSLSDLRELDRLLKLRLELKTGAPPSVTFGIYEDLDKRSLATKIPHIHERVIAYHSVKIHHVFVIKTPVVCPFSIIVVTRNVVGSLDLIASSMELTPAAAYLFNMLMSTVTSSAYSLGTVPLLSITELQYTSQVDHLEKGENKQRDSMIEVKARAAKEPALRTRTKGPSVVCRAKQGDSQSSHEGNGEECNRERERRSQDLRVALENYDEEYKHAGASSGPGILTNVVKEEPESPLVRSDHPAVLDITIATTFPDLAMIHPKFECDTTFGKDSDKHLNALPKISTDKYKDILSSRAPEMYRSPMWTAHIVQKL</sequence>
<accession>A0A2H3B864</accession>
<feature type="compositionally biased region" description="Basic and acidic residues" evidence="1">
    <location>
        <begin position="326"/>
        <end position="338"/>
    </location>
</feature>
<proteinExistence type="predicted"/>
<dbReference type="Proteomes" id="UP000218334">
    <property type="component" value="Unassembled WGS sequence"/>
</dbReference>
<name>A0A2H3B864_9AGAR</name>
<evidence type="ECO:0000313" key="3">
    <source>
        <dbReference type="Proteomes" id="UP000218334"/>
    </source>
</evidence>
<protein>
    <submittedName>
        <fullName evidence="2">Uncharacterized protein</fullName>
    </submittedName>
</protein>
<feature type="region of interest" description="Disordered" evidence="1">
    <location>
        <begin position="13"/>
        <end position="32"/>
    </location>
</feature>
<gene>
    <name evidence="2" type="ORF">ARMSODRAFT_978482</name>
</gene>
<dbReference type="AlphaFoldDB" id="A0A2H3B864"/>
<evidence type="ECO:0000256" key="1">
    <source>
        <dbReference type="SAM" id="MobiDB-lite"/>
    </source>
</evidence>
<dbReference type="EMBL" id="KZ293447">
    <property type="protein sequence ID" value="PBK65054.1"/>
    <property type="molecule type" value="Genomic_DNA"/>
</dbReference>
<keyword evidence="3" id="KW-1185">Reference proteome</keyword>
<evidence type="ECO:0000313" key="2">
    <source>
        <dbReference type="EMBL" id="PBK65054.1"/>
    </source>
</evidence>